<dbReference type="InterPro" id="IPR050249">
    <property type="entry name" value="Pseudomonas-type_ThrB"/>
</dbReference>
<keyword evidence="3" id="KW-0808">Transferase</keyword>
<dbReference type="EC" id="2.7.1.81" evidence="7"/>
<evidence type="ECO:0000256" key="6">
    <source>
        <dbReference type="ARBA" id="ARBA00037368"/>
    </source>
</evidence>
<protein>
    <recommendedName>
        <fullName evidence="8">Hydroxylysine kinase</fullName>
        <ecNumber evidence="7">2.7.1.81</ecNumber>
    </recommendedName>
</protein>
<dbReference type="PANTHER" id="PTHR21064:SF1">
    <property type="entry name" value="HYDROXYLYSINE KINASE"/>
    <property type="match status" value="1"/>
</dbReference>
<reference evidence="10 11" key="1">
    <citation type="submission" date="2023-09" db="EMBL/GenBank/DDBJ databases">
        <title>Thioclava shenzhenensis sp. nov., a multidrug resistant bacteria-antagonizing species isolated from coastal seawater.</title>
        <authorList>
            <person name="Long M."/>
        </authorList>
    </citation>
    <scope>NUCLEOTIDE SEQUENCE [LARGE SCALE GENOMIC DNA]</scope>
    <source>
        <strain evidence="10 11">FTW29</strain>
        <plasmid evidence="10 11">unnamed2</plasmid>
    </source>
</reference>
<gene>
    <name evidence="10" type="ORF">RPE78_15945</name>
</gene>
<dbReference type="SUPFAM" id="SSF56112">
    <property type="entry name" value="Protein kinase-like (PK-like)"/>
    <property type="match status" value="1"/>
</dbReference>
<dbReference type="Pfam" id="PF01636">
    <property type="entry name" value="APH"/>
    <property type="match status" value="1"/>
</dbReference>
<proteinExistence type="predicted"/>
<keyword evidence="4" id="KW-0418">Kinase</keyword>
<dbReference type="Proteomes" id="UP001623290">
    <property type="component" value="Plasmid unnamed2"/>
</dbReference>
<keyword evidence="10" id="KW-0614">Plasmid</keyword>
<organism evidence="10 11">
    <name type="scientific">Thioclava litoralis</name>
    <dbReference type="NCBI Taxonomy" id="3076557"/>
    <lineage>
        <taxon>Bacteria</taxon>
        <taxon>Pseudomonadati</taxon>
        <taxon>Pseudomonadota</taxon>
        <taxon>Alphaproteobacteria</taxon>
        <taxon>Rhodobacterales</taxon>
        <taxon>Paracoccaceae</taxon>
        <taxon>Thioclava</taxon>
    </lineage>
</organism>
<comment type="subcellular location">
    <subcellularLocation>
        <location evidence="1">Cytoplasm</location>
    </subcellularLocation>
</comment>
<evidence type="ECO:0000256" key="1">
    <source>
        <dbReference type="ARBA" id="ARBA00004496"/>
    </source>
</evidence>
<name>A0ABZ1E6K1_9RHOB</name>
<evidence type="ECO:0000259" key="9">
    <source>
        <dbReference type="Pfam" id="PF01636"/>
    </source>
</evidence>
<keyword evidence="11" id="KW-1185">Reference proteome</keyword>
<comment type="function">
    <text evidence="6">Catalyzes the GTP-dependent phosphorylation of 5-hydroxy-L-lysine.</text>
</comment>
<dbReference type="Gene3D" id="3.90.1200.10">
    <property type="match status" value="1"/>
</dbReference>
<evidence type="ECO:0000256" key="2">
    <source>
        <dbReference type="ARBA" id="ARBA00022490"/>
    </source>
</evidence>
<dbReference type="PANTHER" id="PTHR21064">
    <property type="entry name" value="AMINOGLYCOSIDE PHOSPHOTRANSFERASE DOMAIN-CONTAINING PROTEIN-RELATED"/>
    <property type="match status" value="1"/>
</dbReference>
<dbReference type="InterPro" id="IPR002575">
    <property type="entry name" value="Aminoglycoside_PTrfase"/>
</dbReference>
<evidence type="ECO:0000313" key="11">
    <source>
        <dbReference type="Proteomes" id="UP001623290"/>
    </source>
</evidence>
<accession>A0ABZ1E6K1</accession>
<keyword evidence="2" id="KW-0963">Cytoplasm</keyword>
<feature type="domain" description="Aminoglycoside phosphotransferase" evidence="9">
    <location>
        <begin position="66"/>
        <end position="280"/>
    </location>
</feature>
<evidence type="ECO:0000256" key="8">
    <source>
        <dbReference type="ARBA" id="ARBA00040505"/>
    </source>
</evidence>
<dbReference type="RefSeq" id="WP_330629466.1">
    <property type="nucleotide sequence ID" value="NZ_CP135445.1"/>
</dbReference>
<sequence>MPNPDPCLPPVSGPLAALPATGAPERIDLGSLSTRCQTVGPEHAARLARELWGLSGDITRLDTEKDDTFALRQQDRKLIFKIANPAEPPAELDLQIQTLAHLNRHAPDLPVPQIVPALNGAALVALPLADGVRHARMMTYLEGDLLDTLPPLGPEQYRIGEMNAKLRLAMTDFRHPFAARQLAWDIRHLPRLAELLDHVPDQSQRSALTRAFRQILSLRDDIEALPRQILHNDFSRSNLLVDRRKAQPITGIIDFGDVVETAVAIDLSTAMLNQLPRDAAEQGQDGMFAGPTRLFEGHIAHAPLSKAERRLLPHLVFARVVTRALLTLWRAGQFPENRAYILRNTAQGWAQLDWYLSQNPAALSARLL</sequence>
<evidence type="ECO:0000256" key="4">
    <source>
        <dbReference type="ARBA" id="ARBA00022777"/>
    </source>
</evidence>
<evidence type="ECO:0000313" key="10">
    <source>
        <dbReference type="EMBL" id="WRY35724.1"/>
    </source>
</evidence>
<evidence type="ECO:0000256" key="5">
    <source>
        <dbReference type="ARBA" id="ARBA00036820"/>
    </source>
</evidence>
<evidence type="ECO:0000256" key="3">
    <source>
        <dbReference type="ARBA" id="ARBA00022679"/>
    </source>
</evidence>
<dbReference type="EMBL" id="CP135445">
    <property type="protein sequence ID" value="WRY35724.1"/>
    <property type="molecule type" value="Genomic_DNA"/>
</dbReference>
<geneLocation type="plasmid" evidence="10 11">
    <name>unnamed2</name>
</geneLocation>
<evidence type="ECO:0000256" key="7">
    <source>
        <dbReference type="ARBA" id="ARBA00038873"/>
    </source>
</evidence>
<dbReference type="InterPro" id="IPR011009">
    <property type="entry name" value="Kinase-like_dom_sf"/>
</dbReference>
<comment type="catalytic activity">
    <reaction evidence="5">
        <text>(5R)-5-hydroxy-L-lysine + GTP = (5R)-5-phosphooxy-L-lysine + GDP + H(+)</text>
        <dbReference type="Rhea" id="RHEA:19049"/>
        <dbReference type="ChEBI" id="CHEBI:15378"/>
        <dbReference type="ChEBI" id="CHEBI:37565"/>
        <dbReference type="ChEBI" id="CHEBI:57882"/>
        <dbReference type="ChEBI" id="CHEBI:58189"/>
        <dbReference type="ChEBI" id="CHEBI:58357"/>
        <dbReference type="EC" id="2.7.1.81"/>
    </reaction>
</comment>